<name>A0A923LGV0_9FIRM</name>
<dbReference type="EMBL" id="JACOPF010000001">
    <property type="protein sequence ID" value="MBC5688039.1"/>
    <property type="molecule type" value="Genomic_DNA"/>
</dbReference>
<protein>
    <submittedName>
        <fullName evidence="1">Uncharacterized protein</fullName>
    </submittedName>
</protein>
<dbReference type="AlphaFoldDB" id="A0A923LGV0"/>
<evidence type="ECO:0000313" key="1">
    <source>
        <dbReference type="EMBL" id="MBC5688039.1"/>
    </source>
</evidence>
<organism evidence="1 2">
    <name type="scientific">Mediterraneibacter hominis</name>
    <dbReference type="NCBI Taxonomy" id="2763054"/>
    <lineage>
        <taxon>Bacteria</taxon>
        <taxon>Bacillati</taxon>
        <taxon>Bacillota</taxon>
        <taxon>Clostridia</taxon>
        <taxon>Lachnospirales</taxon>
        <taxon>Lachnospiraceae</taxon>
        <taxon>Mediterraneibacter</taxon>
    </lineage>
</organism>
<evidence type="ECO:0000313" key="2">
    <source>
        <dbReference type="Proteomes" id="UP000652477"/>
    </source>
</evidence>
<proteinExistence type="predicted"/>
<keyword evidence="2" id="KW-1185">Reference proteome</keyword>
<reference evidence="1" key="1">
    <citation type="submission" date="2020-08" db="EMBL/GenBank/DDBJ databases">
        <title>Genome public.</title>
        <authorList>
            <person name="Liu C."/>
            <person name="Sun Q."/>
        </authorList>
    </citation>
    <scope>NUCLEOTIDE SEQUENCE</scope>
    <source>
        <strain evidence="1">NSJ-55</strain>
    </source>
</reference>
<comment type="caution">
    <text evidence="1">The sequence shown here is derived from an EMBL/GenBank/DDBJ whole genome shotgun (WGS) entry which is preliminary data.</text>
</comment>
<gene>
    <name evidence="1" type="ORF">H8S37_03700</name>
</gene>
<dbReference type="RefSeq" id="WP_186874681.1">
    <property type="nucleotide sequence ID" value="NZ_JACOPF010000001.1"/>
</dbReference>
<dbReference type="Proteomes" id="UP000652477">
    <property type="component" value="Unassembled WGS sequence"/>
</dbReference>
<accession>A0A923LGV0</accession>
<sequence>MCKTKTAVFSSHILTAVRTLRASGKWLLTQPRFGVRMCFAHSFYRGENKD</sequence>